<dbReference type="InterPro" id="IPR054695">
    <property type="entry name" value="Pierisin-like_dom"/>
</dbReference>
<proteinExistence type="predicted"/>
<dbReference type="Proteomes" id="UP000054921">
    <property type="component" value="Unassembled WGS sequence"/>
</dbReference>
<dbReference type="STRING" id="28084.Lche_1642"/>
<dbReference type="Pfam" id="PF22596">
    <property type="entry name" value="Scabin-like"/>
    <property type="match status" value="1"/>
</dbReference>
<gene>
    <name evidence="2" type="ORF">Lche_1642</name>
</gene>
<dbReference type="SUPFAM" id="SSF56399">
    <property type="entry name" value="ADP-ribosylation"/>
    <property type="match status" value="1"/>
</dbReference>
<protein>
    <recommendedName>
        <fullName evidence="1">Pierisin-like domain-containing protein</fullName>
    </recommendedName>
</protein>
<accession>A0A0W0S886</accession>
<dbReference type="PATRIC" id="fig|28084.5.peg.1782"/>
<feature type="domain" description="Pierisin-like" evidence="1">
    <location>
        <begin position="355"/>
        <end position="470"/>
    </location>
</feature>
<evidence type="ECO:0000313" key="3">
    <source>
        <dbReference type="Proteomes" id="UP000054921"/>
    </source>
</evidence>
<sequence length="506" mass="57903">MIDSNKFQRLYRIIDFLIASDFAPSFWKGTIPSWKGTIPKTQNLPATVFSMSELFKEHESSPFKSDLSGQIRLLINLGKKAEDALNAEENSVKEKLSTFKMFKSLSRDPITQDFYEAIAQLKDLDNLPENEQNILINEVKNKLLDIIQERKSVHYKSPRLMTDILHEEQQERLLRSQLKLHAAEDRTITYIYSDIPPSQVFRQGFKSNGLDRVLFDGVLGRSVDKESSMYLTSQNHLDLKKAQKHKYVYVVDVFSSAIINTNDFSRNPDPNLSLIPRAVEPSEVVGCFQLKAGEKPQIVHVEQNKEYKKSMVPGEKLLFRADSRHHSGDPSKDAALQIFQEGSKKSEQTKVTTQKKSESVFKSGMKPWTKYSDDYEGHIDKRTPTIFISSTDDIERALKFPEEVKGNEKRYIYVMYKPERTIKSKDLYANSQHAIGDSEYLVPGGISGEHIIGMYTYENGKFTSFDPNPNCTVNIGSSPEAFLEERGLPIPEDMENTEEKHSKFEL</sequence>
<dbReference type="Gene3D" id="3.90.210.10">
    <property type="entry name" value="Heat-Labile Enterotoxin, subunit A"/>
    <property type="match status" value="1"/>
</dbReference>
<dbReference type="AlphaFoldDB" id="A0A0W0S886"/>
<name>A0A0W0S886_9GAMM</name>
<evidence type="ECO:0000313" key="2">
    <source>
        <dbReference type="EMBL" id="KTC79622.1"/>
    </source>
</evidence>
<dbReference type="EMBL" id="LNXW01000013">
    <property type="protein sequence ID" value="KTC79622.1"/>
    <property type="molecule type" value="Genomic_DNA"/>
</dbReference>
<comment type="caution">
    <text evidence="2">The sequence shown here is derived from an EMBL/GenBank/DDBJ whole genome shotgun (WGS) entry which is preliminary data.</text>
</comment>
<reference evidence="2 3" key="1">
    <citation type="submission" date="2015-11" db="EMBL/GenBank/DDBJ databases">
        <title>Genomic analysis of 38 Legionella species identifies large and diverse effector repertoires.</title>
        <authorList>
            <person name="Burstein D."/>
            <person name="Amaro F."/>
            <person name="Zusman T."/>
            <person name="Lifshitz Z."/>
            <person name="Cohen O."/>
            <person name="Gilbert J.A."/>
            <person name="Pupko T."/>
            <person name="Shuman H.A."/>
            <person name="Segal G."/>
        </authorList>
    </citation>
    <scope>NUCLEOTIDE SEQUENCE [LARGE SCALE GENOMIC DNA]</scope>
    <source>
        <strain evidence="2 3">ORW</strain>
    </source>
</reference>
<organism evidence="2 3">
    <name type="scientific">Legionella cherrii</name>
    <dbReference type="NCBI Taxonomy" id="28084"/>
    <lineage>
        <taxon>Bacteria</taxon>
        <taxon>Pseudomonadati</taxon>
        <taxon>Pseudomonadota</taxon>
        <taxon>Gammaproteobacteria</taxon>
        <taxon>Legionellales</taxon>
        <taxon>Legionellaceae</taxon>
        <taxon>Legionella</taxon>
    </lineage>
</organism>
<evidence type="ECO:0000259" key="1">
    <source>
        <dbReference type="Pfam" id="PF22596"/>
    </source>
</evidence>